<dbReference type="GO" id="GO:0015416">
    <property type="term" value="F:ABC-type phosphonate transporter activity"/>
    <property type="evidence" value="ECO:0007669"/>
    <property type="project" value="InterPro"/>
</dbReference>
<dbReference type="AlphaFoldDB" id="A0A4Z0NEV5"/>
<accession>A0A4Z0NEV5</accession>
<dbReference type="Pfam" id="PF00528">
    <property type="entry name" value="BPD_transp_1"/>
    <property type="match status" value="1"/>
</dbReference>
<evidence type="ECO:0000259" key="8">
    <source>
        <dbReference type="PROSITE" id="PS50928"/>
    </source>
</evidence>
<dbReference type="PANTHER" id="PTHR30043:SF9">
    <property type="entry name" value="PHOSPHONATES TRANSPORT SYSTEM PERMEASE PROTEIN"/>
    <property type="match status" value="1"/>
</dbReference>
<feature type="compositionally biased region" description="Basic and acidic residues" evidence="7">
    <location>
        <begin position="169"/>
        <end position="186"/>
    </location>
</feature>
<evidence type="ECO:0000256" key="3">
    <source>
        <dbReference type="ARBA" id="ARBA00022692"/>
    </source>
</evidence>
<feature type="transmembrane region" description="Helical" evidence="6">
    <location>
        <begin position="433"/>
        <end position="454"/>
    </location>
</feature>
<evidence type="ECO:0000313" key="9">
    <source>
        <dbReference type="EMBL" id="TGD94814.1"/>
    </source>
</evidence>
<comment type="caution">
    <text evidence="9">The sequence shown here is derived from an EMBL/GenBank/DDBJ whole genome shotgun (WGS) entry which is preliminary data.</text>
</comment>
<dbReference type="EMBL" id="SRLB01000038">
    <property type="protein sequence ID" value="TGD94814.1"/>
    <property type="molecule type" value="Genomic_DNA"/>
</dbReference>
<keyword evidence="10" id="KW-1185">Reference proteome</keyword>
<dbReference type="PANTHER" id="PTHR30043">
    <property type="entry name" value="PHOSPHONATES TRANSPORT SYSTEM PERMEASE PROTEIN"/>
    <property type="match status" value="1"/>
</dbReference>
<evidence type="ECO:0000313" key="10">
    <source>
        <dbReference type="Proteomes" id="UP000297535"/>
    </source>
</evidence>
<dbReference type="PROSITE" id="PS50928">
    <property type="entry name" value="ABC_TM1"/>
    <property type="match status" value="1"/>
</dbReference>
<evidence type="ECO:0000256" key="1">
    <source>
        <dbReference type="ARBA" id="ARBA00004651"/>
    </source>
</evidence>
<gene>
    <name evidence="9" type="primary">phnE</name>
    <name evidence="9" type="ORF">EU555_30940</name>
</gene>
<feature type="transmembrane region" description="Helical" evidence="6">
    <location>
        <begin position="346"/>
        <end position="369"/>
    </location>
</feature>
<feature type="transmembrane region" description="Helical" evidence="6">
    <location>
        <begin position="408"/>
        <end position="426"/>
    </location>
</feature>
<feature type="compositionally biased region" description="Basic residues" evidence="7">
    <location>
        <begin position="76"/>
        <end position="86"/>
    </location>
</feature>
<dbReference type="InterPro" id="IPR005769">
    <property type="entry name" value="PhnE/PtxC"/>
</dbReference>
<comment type="subcellular location">
    <subcellularLocation>
        <location evidence="1 6">Cell membrane</location>
        <topology evidence="1 6">Multi-pass membrane protein</topology>
    </subcellularLocation>
</comment>
<evidence type="ECO:0000256" key="2">
    <source>
        <dbReference type="ARBA" id="ARBA00022448"/>
    </source>
</evidence>
<proteinExistence type="inferred from homology"/>
<keyword evidence="5 6" id="KW-0472">Membrane</keyword>
<keyword evidence="4 6" id="KW-1133">Transmembrane helix</keyword>
<protein>
    <submittedName>
        <fullName evidence="9">Phosphonate ABC transporter, permease protein PhnE</fullName>
    </submittedName>
</protein>
<comment type="similarity">
    <text evidence="6">Belongs to the binding-protein-dependent transport system permease family.</text>
</comment>
<dbReference type="Gene3D" id="1.10.3720.10">
    <property type="entry name" value="MetI-like"/>
    <property type="match status" value="1"/>
</dbReference>
<dbReference type="GO" id="GO:0005886">
    <property type="term" value="C:plasma membrane"/>
    <property type="evidence" value="ECO:0007669"/>
    <property type="project" value="UniProtKB-SubCell"/>
</dbReference>
<feature type="region of interest" description="Disordered" evidence="7">
    <location>
        <begin position="137"/>
        <end position="208"/>
    </location>
</feature>
<dbReference type="OrthoDB" id="9808005at2"/>
<keyword evidence="2 6" id="KW-0813">Transport</keyword>
<feature type="transmembrane region" description="Helical" evidence="6">
    <location>
        <begin position="299"/>
        <end position="325"/>
    </location>
</feature>
<evidence type="ECO:0000256" key="6">
    <source>
        <dbReference type="RuleBase" id="RU363032"/>
    </source>
</evidence>
<sequence length="491" mass="52936">MALAAGRDAADGLSRHAVRRHRGVPPLLPRLRQPGALSSSALLRPALPGSVPHGAGGGVRAHLRDRLRARTDGGRAGHRHPHRRGARQAVLGGRREHRHEAGRGADRHRRRLRPDRALRGSAAGAVELRLLRAPALRDQRAGGGRDGLRRRRRHRAGIPGRDPQLLLLGRERDPAPHHPHRGDDRPRHRAPAPPPPRPGGPRVRRRPPSPLRQAALADLDGLRARHPHVFRASWARRAAILGTLAVVIGLAVFAMVRLDFSLLRILHGLTRLGEFAGMMLPPSAGGRLGLFVTALGETLAIAFLGTLTAACFAFPVAFLAARNVVPNPFLRFGVRRGFDVIRSVDVLIWALIWINVVGLGPFAGALAIACSDFGALGKLFSEAIETADRKAQEGVTASGGSRLHRVRFGLVPAVLPVLASQVLYFFESNTRSATIIGIVGAGGIGQYLTELIRVLEMQQVAFLVLMILVTVALIDLVSGRMRRAIIGPAAH</sequence>
<dbReference type="InterPro" id="IPR035906">
    <property type="entry name" value="MetI-like_sf"/>
</dbReference>
<evidence type="ECO:0000256" key="4">
    <source>
        <dbReference type="ARBA" id="ARBA00022989"/>
    </source>
</evidence>
<organism evidence="9 10">
    <name type="scientific">Methylobacterium nonmethylotrophicum</name>
    <dbReference type="NCBI Taxonomy" id="1141884"/>
    <lineage>
        <taxon>Bacteria</taxon>
        <taxon>Pseudomonadati</taxon>
        <taxon>Pseudomonadota</taxon>
        <taxon>Alphaproteobacteria</taxon>
        <taxon>Hyphomicrobiales</taxon>
        <taxon>Methylobacteriaceae</taxon>
        <taxon>Methylobacterium</taxon>
    </lineage>
</organism>
<evidence type="ECO:0000256" key="5">
    <source>
        <dbReference type="ARBA" id="ARBA00023136"/>
    </source>
</evidence>
<dbReference type="NCBIfam" id="TIGR01097">
    <property type="entry name" value="PhnE"/>
    <property type="match status" value="1"/>
</dbReference>
<dbReference type="InterPro" id="IPR000515">
    <property type="entry name" value="MetI-like"/>
</dbReference>
<dbReference type="Proteomes" id="UP000297535">
    <property type="component" value="Unassembled WGS sequence"/>
</dbReference>
<evidence type="ECO:0000256" key="7">
    <source>
        <dbReference type="SAM" id="MobiDB-lite"/>
    </source>
</evidence>
<feature type="transmembrane region" description="Helical" evidence="6">
    <location>
        <begin position="460"/>
        <end position="477"/>
    </location>
</feature>
<feature type="domain" description="ABC transmembrane type-1" evidence="8">
    <location>
        <begin position="295"/>
        <end position="478"/>
    </location>
</feature>
<name>A0A4Z0NEV5_9HYPH</name>
<feature type="region of interest" description="Disordered" evidence="7">
    <location>
        <begin position="71"/>
        <end position="118"/>
    </location>
</feature>
<feature type="transmembrane region" description="Helical" evidence="6">
    <location>
        <begin position="238"/>
        <end position="256"/>
    </location>
</feature>
<dbReference type="SUPFAM" id="SSF161098">
    <property type="entry name" value="MetI-like"/>
    <property type="match status" value="1"/>
</dbReference>
<reference evidence="9 10" key="1">
    <citation type="submission" date="2019-04" db="EMBL/GenBank/DDBJ databases">
        <authorList>
            <person name="Feng G."/>
            <person name="Zhu H."/>
        </authorList>
    </citation>
    <scope>NUCLEOTIDE SEQUENCE [LARGE SCALE GENOMIC DNA]</scope>
    <source>
        <strain evidence="9 10">6HR-1</strain>
    </source>
</reference>
<keyword evidence="3 6" id="KW-0812">Transmembrane</keyword>